<dbReference type="GO" id="GO:0140002">
    <property type="term" value="F:histone H3K4me3 reader activity"/>
    <property type="evidence" value="ECO:0007669"/>
    <property type="project" value="Ensembl"/>
</dbReference>
<name>A0A8C2YKF7_CHILA</name>
<protein>
    <submittedName>
        <fullName evidence="8">Zinc finger CW-type and PWWP domain containing 1</fullName>
    </submittedName>
</protein>
<evidence type="ECO:0000256" key="2">
    <source>
        <dbReference type="ARBA" id="ARBA00022771"/>
    </source>
</evidence>
<dbReference type="SUPFAM" id="SSF63748">
    <property type="entry name" value="Tudor/PWWP/MBT"/>
    <property type="match status" value="1"/>
</dbReference>
<dbReference type="CTD" id="55063"/>
<accession>A0A8C2YKF7</accession>
<organism evidence="8 9">
    <name type="scientific">Chinchilla lanigera</name>
    <name type="common">Long-tailed chinchilla</name>
    <name type="synonym">Chinchilla villidera</name>
    <dbReference type="NCBI Taxonomy" id="34839"/>
    <lineage>
        <taxon>Eukaryota</taxon>
        <taxon>Metazoa</taxon>
        <taxon>Chordata</taxon>
        <taxon>Craniata</taxon>
        <taxon>Vertebrata</taxon>
        <taxon>Euteleostomi</taxon>
        <taxon>Mammalia</taxon>
        <taxon>Eutheria</taxon>
        <taxon>Euarchontoglires</taxon>
        <taxon>Glires</taxon>
        <taxon>Rodentia</taxon>
        <taxon>Hystricomorpha</taxon>
        <taxon>Chinchillidae</taxon>
        <taxon>Chinchilla</taxon>
    </lineage>
</organism>
<dbReference type="SMART" id="SM00293">
    <property type="entry name" value="PWWP"/>
    <property type="match status" value="1"/>
</dbReference>
<keyword evidence="1" id="KW-0479">Metal-binding</keyword>
<dbReference type="GO" id="GO:0001741">
    <property type="term" value="C:XY body"/>
    <property type="evidence" value="ECO:0007669"/>
    <property type="project" value="Ensembl"/>
</dbReference>
<evidence type="ECO:0000256" key="3">
    <source>
        <dbReference type="ARBA" id="ARBA00022833"/>
    </source>
</evidence>
<dbReference type="PROSITE" id="PS51050">
    <property type="entry name" value="ZF_CW"/>
    <property type="match status" value="1"/>
</dbReference>
<dbReference type="CDD" id="cd20145">
    <property type="entry name" value="PWWP_ZCWPW1"/>
    <property type="match status" value="1"/>
</dbReference>
<feature type="domain" description="PWWP" evidence="6">
    <location>
        <begin position="306"/>
        <end position="372"/>
    </location>
</feature>
<dbReference type="AlphaFoldDB" id="A0A8C2YKF7"/>
<dbReference type="InterPro" id="IPR000313">
    <property type="entry name" value="PWWP_dom"/>
</dbReference>
<dbReference type="GO" id="GO:0140003">
    <property type="term" value="F:histone H3K36me3 reader activity"/>
    <property type="evidence" value="ECO:0007669"/>
    <property type="project" value="Ensembl"/>
</dbReference>
<feature type="compositionally biased region" description="Basic and acidic residues" evidence="5">
    <location>
        <begin position="509"/>
        <end position="519"/>
    </location>
</feature>
<feature type="region of interest" description="Disordered" evidence="5">
    <location>
        <begin position="202"/>
        <end position="224"/>
    </location>
</feature>
<dbReference type="GO" id="GO:1990918">
    <property type="term" value="P:double-strand break repair involved in meiotic recombination"/>
    <property type="evidence" value="ECO:0007669"/>
    <property type="project" value="Ensembl"/>
</dbReference>
<dbReference type="Proteomes" id="UP000694398">
    <property type="component" value="Unassembled WGS sequence"/>
</dbReference>
<dbReference type="Gene3D" id="2.30.30.140">
    <property type="match status" value="1"/>
</dbReference>
<evidence type="ECO:0000256" key="5">
    <source>
        <dbReference type="SAM" id="MobiDB-lite"/>
    </source>
</evidence>
<dbReference type="GO" id="GO:0045911">
    <property type="term" value="P:positive regulation of DNA recombination"/>
    <property type="evidence" value="ECO:0007669"/>
    <property type="project" value="Ensembl"/>
</dbReference>
<proteinExistence type="predicted"/>
<dbReference type="GO" id="GO:2000781">
    <property type="term" value="P:positive regulation of double-strand break repair"/>
    <property type="evidence" value="ECO:0007669"/>
    <property type="project" value="Ensembl"/>
</dbReference>
<evidence type="ECO:0000313" key="9">
    <source>
        <dbReference type="Proteomes" id="UP000694398"/>
    </source>
</evidence>
<feature type="compositionally biased region" description="Basic and acidic residues" evidence="5">
    <location>
        <begin position="204"/>
        <end position="224"/>
    </location>
</feature>
<dbReference type="OMA" id="CAQPIRC"/>
<keyword evidence="3" id="KW-0862">Zinc</keyword>
<reference evidence="8" key="1">
    <citation type="submission" date="2025-08" db="UniProtKB">
        <authorList>
            <consortium name="Ensembl"/>
        </authorList>
    </citation>
    <scope>IDENTIFICATION</scope>
</reference>
<dbReference type="GO" id="GO:0005634">
    <property type="term" value="C:nucleus"/>
    <property type="evidence" value="ECO:0007669"/>
    <property type="project" value="Ensembl"/>
</dbReference>
<feature type="compositionally biased region" description="Basic and acidic residues" evidence="5">
    <location>
        <begin position="1"/>
        <end position="11"/>
    </location>
</feature>
<reference evidence="8" key="2">
    <citation type="submission" date="2025-09" db="UniProtKB">
        <authorList>
            <consortium name="Ensembl"/>
        </authorList>
    </citation>
    <scope>IDENTIFICATION</scope>
</reference>
<dbReference type="Gene3D" id="3.30.40.100">
    <property type="match status" value="1"/>
</dbReference>
<dbReference type="PANTHER" id="PTHR15999:SF2">
    <property type="entry name" value="ZINC FINGER CW-TYPE PWWP DOMAIN PROTEIN 1"/>
    <property type="match status" value="1"/>
</dbReference>
<keyword evidence="2 4" id="KW-0863">Zinc-finger</keyword>
<evidence type="ECO:0000259" key="7">
    <source>
        <dbReference type="PROSITE" id="PS51050"/>
    </source>
</evidence>
<feature type="compositionally biased region" description="Basic and acidic residues" evidence="5">
    <location>
        <begin position="76"/>
        <end position="87"/>
    </location>
</feature>
<dbReference type="GO" id="GO:0007283">
    <property type="term" value="P:spermatogenesis"/>
    <property type="evidence" value="ECO:0007669"/>
    <property type="project" value="Ensembl"/>
</dbReference>
<dbReference type="InterPro" id="IPR042778">
    <property type="entry name" value="ZCWPW1/ZCWPW2"/>
</dbReference>
<feature type="region of interest" description="Disordered" evidence="5">
    <location>
        <begin position="425"/>
        <end position="583"/>
    </location>
</feature>
<dbReference type="OrthoDB" id="5964980at2759"/>
<dbReference type="Pfam" id="PF07496">
    <property type="entry name" value="zf-CW"/>
    <property type="match status" value="1"/>
</dbReference>
<keyword evidence="9" id="KW-1185">Reference proteome</keyword>
<dbReference type="InterPro" id="IPR011124">
    <property type="entry name" value="Znf_CW"/>
</dbReference>
<dbReference type="GO" id="GO:0008270">
    <property type="term" value="F:zinc ion binding"/>
    <property type="evidence" value="ECO:0007669"/>
    <property type="project" value="UniProtKB-KW"/>
</dbReference>
<dbReference type="Ensembl" id="ENSCLAT00000005278.1">
    <property type="protein sequence ID" value="ENSCLAP00000005183.1"/>
    <property type="gene ID" value="ENSCLAG00000003676.1"/>
</dbReference>
<sequence>MATLQKEECGKGPKKTFAPPTQKLHSMLPCPPDLPKEALGIGSPEAEAKPSQPKLEKKKAATEKGPSLGREKKRKAQDSKPGEKNGKEKIILTNAEFEEIVQTVLRKSLQECLGMGSGLDFAETSCVKPTVCIQSDKEPGIVASATDNDNANGEKVMVPHAPEISAFLQDAVTPEMRASEPGQAIAAPSEKKLRRLYLSKRKKEAQDEKMETPQHGHEHGQTNRREDVIQNRKRKSNGFSHCIVWVQCSSPNCRKWRRLCRNIDPSVLPDNWFCYQNTDVDYNCCDIPEEAWTGNESEVVYASYIPGSIIWAKQYGYPWWPGMVEADPDLEEYFLFASHFDSLPSKYHVTFFGETVSRAWIPANMLKNFQELSLEQTGVKKCRNKDYIQKLEVAVTMAYKARQTGIEERVNLFGFWNRYCGSDSNEEKRDLTLSGADSAEPNTAKEEEAFEMEEKEQKDPTLPGPKSAKIKTKNPKPKGTVDGQDKIVKKKVTKRCLHSESTVPSVPIMERKEEQRNPDLDQPGSKKRFQVPQSKTPAVILPEEKEVRMVPKGLTPPPHHRALPLEGKERSTPQEPLIQEPGSVCLEDEASVGLDLEQIMEDIGRKSEGGGEL</sequence>
<dbReference type="GeneTree" id="ENSGT00560000077278"/>
<gene>
    <name evidence="8" type="primary">ZCWPW1</name>
</gene>
<dbReference type="PROSITE" id="PS50812">
    <property type="entry name" value="PWWP"/>
    <property type="match status" value="1"/>
</dbReference>
<dbReference type="GeneID" id="102023755"/>
<evidence type="ECO:0000256" key="4">
    <source>
        <dbReference type="PROSITE-ProRule" id="PRU00454"/>
    </source>
</evidence>
<feature type="region of interest" description="Disordered" evidence="5">
    <location>
        <begin position="1"/>
        <end position="87"/>
    </location>
</feature>
<evidence type="ECO:0000313" key="8">
    <source>
        <dbReference type="Ensembl" id="ENSCLAP00000005183.1"/>
    </source>
</evidence>
<dbReference type="RefSeq" id="XP_005413787.1">
    <property type="nucleotide sequence ID" value="XM_005413730.2"/>
</dbReference>
<evidence type="ECO:0000256" key="1">
    <source>
        <dbReference type="ARBA" id="ARBA00022723"/>
    </source>
</evidence>
<dbReference type="GO" id="GO:0007129">
    <property type="term" value="P:homologous chromosome pairing at meiosis"/>
    <property type="evidence" value="ECO:0007669"/>
    <property type="project" value="Ensembl"/>
</dbReference>
<dbReference type="Pfam" id="PF00855">
    <property type="entry name" value="PWWP"/>
    <property type="match status" value="1"/>
</dbReference>
<dbReference type="PANTHER" id="PTHR15999">
    <property type="entry name" value="ZINC FINGER CW-TYPE PWWP DOMAIN PROTEIN 1"/>
    <property type="match status" value="1"/>
</dbReference>
<feature type="domain" description="CW-type" evidence="7">
    <location>
        <begin position="239"/>
        <end position="293"/>
    </location>
</feature>
<evidence type="ECO:0000259" key="6">
    <source>
        <dbReference type="PROSITE" id="PS50812"/>
    </source>
</evidence>